<sequence length="4026" mass="441121">MASQQPSEPIAIVGSGCRFPGGASSPSALWELLKQPRDVLREIPVERFDTTGYFHPDGNHHTTSNVKHMHHLEQDLGEFDAQFFFISPNEADSIDPQQRLLLETVYEALEAGGHSMEALRGSDTAVYCGTMGCDYNDTIMRDFDSIPTYAATGTSRAIISNRVSYVFDWHGPSMTIDTACSSSLIAVHQGVQALRTKESRVAVACGTQIILGPELFILESKLKMLSPTGRSRMWDADADGYARGEGVAALVMKRLSDAIADGDDIQCIIRETGTNQDGFSNGITVPSSVAQAALIRKTYAKAGLDLTNPLDHPQFFEAHGTGTKAGDPKEAAAIYECFSENTNRTKPLYVGSVKTVIGHTEGAAGLAGLLKGVASIQAGIIPPNLLFNRLNPDIEPFYKGLEVPTALTPWPTLPEGVPKRVSVNSFGFGGSNAHAILEEYVKPASSESPKEGNSFLPFLFSAASETSLAAQLEAYSNYLKKHQDSESLNLTDLAWTLQARRSQHPFKASFSAGSLEGLAAKIDTKLASAKQQNSAISTRSGKQTEAARILGVFTGQGAQWASMGTHLIRESPSFVAKRIQDLEQALDILPKADRPQWRLRDELLAGADKSRLSEAELSQPLCTAIQIVLVDMLRSAGITFSAVVGHSSGEIAAAYAAGFLSDVDAVRVAYYRGVYAKLAGSYSGASGAMLAVGTSLEDAEDLVALSAFKGRLAVAAHNSSASVTLSGDIDAVVLAKKVFDEEKKFARLLKVDKAYHSNHMLPCGDPYVAALTACGVKVRSSEERKDTNCVWFSSVFPDSKGVESTADIQGEYWRDNMTRTVLFADAVKNAVSSDPKLSLAIEVGPHPALKGPATLTISDVLTGGSLPYTGVLSRGQNDVEAFADALGFIWTQLGAQSVGFDNYHKTVAGEGARQPQVVTGLPSYQWNHARRHWYESRRSHKIRGRKQPFHELLGIMDPGSSVRELRWNNVLKVSEIPWLEGHQLQGQTVFPAAGYVAMALEAARCLAEQRGTKEAAELFELHDLTIIKAITFDEDVGIETQVTLTQVRQEQDGVVAADFSCYSCTMAPTVRASEQPDFEIIATGTVKIVVGTRTFTALAAGPAPDTTNMSDVDTDRFYSSLLRHGYGYSGQFRTMSSIKRRLNQASVRVASYPYADNDEVDERQTVYLVHPTMLDVAFQSSILAFSAPYDGRLWSLHVPTAIGRIRVNPEVCAALPRAGFNVPVRAVVSGSEDHQESFGGSTIDILGHDEESSMVQVEDLVIKPFAPATAADDRRLFSYTKWDVAGPDGPLILPTLRPTPYEEELGVFCEKVSFYYMRKWKAELTSEEWANGQEHHHRLLDYVNHVIETVAAGKHRYVKKEWSNETLDDMADLMAKYGESVDIRILKAVGENMAATVRGETTILEHMRPNNMLDDFYVESLGLSRLNIFLAGMITQMVHRYPHARILEIGAGTGGATKSVLSAIGHTMSSYTYTDISPGFFDQAAEVFEAYRDKMTFKVLDIERSPASQGFELANYDIIIASNVLHATAVMERTMEHTRQLLRPGGYVVLAELTNSEPLRYGGTMGGLRGWWLGADDGRKYSPLISRRGWHTLLRKVGFAGVDTMTPDTDNSLAWPFSIMAAQAVDERINMLRRPLVPSKTSIYLDNVVIMGTGSLETSRMAEELAEYLMRFSSNIITLDGLPTEEEAETLDPMSTFINLTDLDSPIFQGMTEDRMQGLKRVFDLARHVLWVTHGALTAENPYHMASMMFNRAMRHEAGHVGLHRIDLSELEPTKYDVSKAIAEHLLRQAAVYEWELETPRTPETKGIQRYPIMWSKEQEVFLDKRGKILIPRLMDNPKQNARLNSDRRTIYRTVSLSEKPELNVSIELGGNASPALIEQDAPAASQVRSEGSTLKALSVAGSDFLFVGTGKDVESKENVVFLSRTNSAIADNDSIVGRVGVQEGSLSVLVAVASELLASSVVEKLSAGSSIVVHSAAPRNDRLFAVALKRRADAKEVRTIFISSVAGPAPAVVEGVDWVPIDEKTPKNAQKRILLRIAGRKVTHFLDLSNEKNTFAALLPTAKTIELGDLARLDAQVSISQDVALSVLNDAVRHVKDTSIGDDLVVDVAEIHQQEKQQQLKHINSVVRWPQSDSSLEVQVRPLNARRLFSPNKSYLLVGLTGEIGRSVCEWMVTNGAGCVCLASRTPKANQSWIDSFEGTGATIKVYQIDVTDKASVARVVSDIRATCPPIGGVANGAMVLHDILFANMTLQQMNVVLGPKIDGSYNLDDIFRDEPLDFFLLLSSSVIIVGNSGQSNYAAANGYVNALVRHRRKRGLAASAVDIGHVAGIGYVETAGQHVWDQLERAGIPRISETELHRMFAESIQAGYPSPSDSQIGNGVSFMDSVVTTGVRAIRDDEDVTGLWFEDPFFSHGIVESSSASSGSTSDQQDQKKNLLPIRDQIAAASNEEEVLDVLQQDFAAKLCSILQTSSDALDHDAPLVELGMDSLVAVKVRSWWLKELKVDIPVLKLVGGSSLADISRLAVKKLPEELLSKVGTAPKLPSAPAPAPIPAVKVAQSVGPSSSSTTYDSMSTSGVRTPLPVETPPSTIVDTIADAPTAKPHQPLIQTKSYVRSEPISLSQSRFWFLRLLLQDPTTFNVCLKYRLSGRVRVGDLENSLRVVAARHESLRTVFIADKDEVGDASQKVLARSPVKLETKTVNSEEEAVAVYQQLRTHIFDLENGPLIRMMLITLSPNSHHLLVNCHHIITDMDSLYIIFAEMEKAYNGQPLGPPPRQYPEFSVAQRKALENRELDDDLKYWQKVFPAGEQPPVLPLLPMARSTSRVAMTDYAVHQVRLPLKPEMVARVKAVSKAQRSTPFHFYVAAYKAMLFSFTDAEDLTIGIADANRSDTTLAGTVGFFVNLLTLRFRRQNDQKFSDAIVEARNTFYGALGHSRLPFDVLLKELGVVRSSSHSPFFQAFIDYRPESSAGQNWCHCKMVPAFDEFHPGRTGYDISLDIAEIGSETHIFLRAQKAMYDLTGANLLLETFAHFVDILSQDASLTLENTPLFSQQQLDVAVKVGRGPELVQAWPDTLPHRIDQVTKENPNSIALMDGLDNELTYSAMLNRIQSISEALSSAGVGPAARVIVFQQAAADWICSMLAIMRIGAVYVPLDLRNPIERLAVVADNCQPTAVLADDSTIRDAPRLRAPVIINISTVPSEPSAPVENIANPNETAAILYTSGSTGAPKGIIVRHSGIRNQMEGYTKTYKIGAERVLQQSAFTFNFTFDQIFTGLTMGGMVYVVPWAKRGDPLSITEIMRNYNITYTKVTPSEYSMWIQFGFDNLKHATNWRFAFGGGEPMTDHVLQQFSSLGLEQLRLLNSYGQTEISIASHKGLIDYNTKRTAEYGPIPCGFSLPNYSTYVVDKDLKPLPVGMPGEVVTGGPGVCLGYLTDQERTARVFVTNPFATPEDKARGWTRMHRTGDIGHLQADGSLVFRGRIAGDMQLKLRGLRIDLRDIESNMVTTSGGVLKEAIVSLRRGDPDFLVSHVVFSPQAKVDDRNAFLENLLGRLPIPQYMIPLLAIPLDALPLNSHHKVDRRAIGAMDLPRRVVAQDDAGLSETATQLRNVWRSVLGKDSEKLGLAITPSTNFFTIGGNSLLVVRLQSRIRQVFNVTVRLVDLLNASTLAQMAQKVEEAPSAGVIDWDQETSPPSVSDLSDAPVFQSPKKGLKSILVTGATGNLASYLLPLLVADPRIGKIHCVALREKPSRELPQSDKIIRHRGDLSSSLLGLDEEEFSELSREVDVILHLGSLRAFWDNYHILRATNVQSTRELIQLAAPRRIPIHFVSTSGVLPQDILADNATSAAAYPPTTDGSDGYVASKWVNERLLERSAEILGVPSFVYRLLPADNQSSQQQNKQNVLNEFLRCIDIAGVLPDWSEWDATVSLISSHSVAEKLAQSVLSAEGVSETTTQFTHFQSPIAVGVEELKAFVEEKRGEKSAEFERLPVLKWTGKLKAAGFGFVLASMEMETTSQGAEGVKLTARR</sequence>
<dbReference type="Gene3D" id="3.30.559.10">
    <property type="entry name" value="Chloramphenicol acetyltransferase-like domain"/>
    <property type="match status" value="1"/>
</dbReference>
<dbReference type="GO" id="GO:0006633">
    <property type="term" value="P:fatty acid biosynthetic process"/>
    <property type="evidence" value="ECO:0007669"/>
    <property type="project" value="InterPro"/>
</dbReference>
<name>A0AAN7BJG0_9PEZI</name>
<dbReference type="GO" id="GO:0016491">
    <property type="term" value="F:oxidoreductase activity"/>
    <property type="evidence" value="ECO:0007669"/>
    <property type="project" value="UniProtKB-KW"/>
</dbReference>
<dbReference type="Gene3D" id="3.40.47.10">
    <property type="match status" value="1"/>
</dbReference>
<keyword evidence="6" id="KW-0677">Repeat</keyword>
<dbReference type="InterPro" id="IPR016036">
    <property type="entry name" value="Malonyl_transacylase_ACP-bd"/>
</dbReference>
<dbReference type="PROSITE" id="PS00455">
    <property type="entry name" value="AMP_BINDING"/>
    <property type="match status" value="1"/>
</dbReference>
<dbReference type="InterPro" id="IPR049900">
    <property type="entry name" value="PKS_mFAS_DH"/>
</dbReference>
<dbReference type="SUPFAM" id="SSF56801">
    <property type="entry name" value="Acetyl-CoA synthetase-like"/>
    <property type="match status" value="1"/>
</dbReference>
<dbReference type="PROSITE" id="PS52019">
    <property type="entry name" value="PKS_MFAS_DH"/>
    <property type="match status" value="1"/>
</dbReference>
<proteinExistence type="predicted"/>
<dbReference type="Pfam" id="PF02801">
    <property type="entry name" value="Ketoacyl-synt_C"/>
    <property type="match status" value="1"/>
</dbReference>
<evidence type="ECO:0000256" key="6">
    <source>
        <dbReference type="ARBA" id="ARBA00022737"/>
    </source>
</evidence>
<dbReference type="Pfam" id="PF00550">
    <property type="entry name" value="PP-binding"/>
    <property type="match status" value="2"/>
</dbReference>
<keyword evidence="8" id="KW-0511">Multifunctional enzyme</keyword>
<evidence type="ECO:0000256" key="4">
    <source>
        <dbReference type="ARBA" id="ARBA00022603"/>
    </source>
</evidence>
<dbReference type="InterPro" id="IPR014031">
    <property type="entry name" value="Ketoacyl_synth_C"/>
</dbReference>
<dbReference type="SMART" id="SM00822">
    <property type="entry name" value="PKS_KR"/>
    <property type="match status" value="1"/>
</dbReference>
<dbReference type="InterPro" id="IPR020807">
    <property type="entry name" value="PKS_DH"/>
</dbReference>
<dbReference type="InterPro" id="IPR029063">
    <property type="entry name" value="SAM-dependent_MTases_sf"/>
</dbReference>
<feature type="domain" description="Ketosynthase family 3 (KS3)" evidence="12">
    <location>
        <begin position="7"/>
        <end position="439"/>
    </location>
</feature>
<comment type="caution">
    <text evidence="14">The sequence shown here is derived from an EMBL/GenBank/DDBJ whole genome shotgun (WGS) entry which is preliminary data.</text>
</comment>
<dbReference type="CDD" id="cd00833">
    <property type="entry name" value="PKS"/>
    <property type="match status" value="1"/>
</dbReference>
<dbReference type="InterPro" id="IPR020845">
    <property type="entry name" value="AMP-binding_CS"/>
</dbReference>
<dbReference type="GO" id="GO:0016874">
    <property type="term" value="F:ligase activity"/>
    <property type="evidence" value="ECO:0007669"/>
    <property type="project" value="UniProtKB-KW"/>
</dbReference>
<keyword evidence="3" id="KW-0436">Ligase</keyword>
<dbReference type="FunFam" id="3.40.47.10:FF:000019">
    <property type="entry name" value="Polyketide synthase type I"/>
    <property type="match status" value="1"/>
</dbReference>
<dbReference type="InterPro" id="IPR001227">
    <property type="entry name" value="Ac_transferase_dom_sf"/>
</dbReference>
<evidence type="ECO:0000256" key="1">
    <source>
        <dbReference type="ARBA" id="ARBA00022450"/>
    </source>
</evidence>
<dbReference type="InterPro" id="IPR020841">
    <property type="entry name" value="PKS_Beta-ketoAc_synthase_dom"/>
</dbReference>
<dbReference type="InterPro" id="IPR049551">
    <property type="entry name" value="PKS_DH_C"/>
</dbReference>
<keyword evidence="4" id="KW-0489">Methyltransferase</keyword>
<dbReference type="InterPro" id="IPR032821">
    <property type="entry name" value="PKS_assoc"/>
</dbReference>
<dbReference type="SUPFAM" id="SSF52151">
    <property type="entry name" value="FabD/lysophospholipase-like"/>
    <property type="match status" value="1"/>
</dbReference>
<dbReference type="InterPro" id="IPR045851">
    <property type="entry name" value="AMP-bd_C_sf"/>
</dbReference>
<dbReference type="CDD" id="cd05930">
    <property type="entry name" value="A_NRPS"/>
    <property type="match status" value="1"/>
</dbReference>
<dbReference type="Pfam" id="PF00698">
    <property type="entry name" value="Acyl_transf_1"/>
    <property type="match status" value="1"/>
</dbReference>
<evidence type="ECO:0000256" key="9">
    <source>
        <dbReference type="PROSITE-ProRule" id="PRU01363"/>
    </source>
</evidence>
<dbReference type="Pfam" id="PF21089">
    <property type="entry name" value="PKS_DH_N"/>
    <property type="match status" value="1"/>
</dbReference>
<dbReference type="Pfam" id="PF08659">
    <property type="entry name" value="KR"/>
    <property type="match status" value="1"/>
</dbReference>
<dbReference type="Gene3D" id="3.10.129.110">
    <property type="entry name" value="Polyketide synthase dehydratase"/>
    <property type="match status" value="1"/>
</dbReference>
<dbReference type="GO" id="GO:0008168">
    <property type="term" value="F:methyltransferase activity"/>
    <property type="evidence" value="ECO:0007669"/>
    <property type="project" value="UniProtKB-KW"/>
</dbReference>
<dbReference type="GO" id="GO:0009403">
    <property type="term" value="P:toxin biosynthetic process"/>
    <property type="evidence" value="ECO:0007669"/>
    <property type="project" value="UniProtKB-ARBA"/>
</dbReference>
<evidence type="ECO:0000259" key="13">
    <source>
        <dbReference type="PROSITE" id="PS52019"/>
    </source>
</evidence>
<dbReference type="SMART" id="SM00827">
    <property type="entry name" value="PKS_AT"/>
    <property type="match status" value="1"/>
</dbReference>
<protein>
    <submittedName>
        <fullName evidence="14">Lovastatin nonaketide synthase</fullName>
    </submittedName>
</protein>
<keyword evidence="15" id="KW-1185">Reference proteome</keyword>
<dbReference type="InterPro" id="IPR013968">
    <property type="entry name" value="PKS_KR"/>
</dbReference>
<dbReference type="Gene3D" id="3.40.50.12780">
    <property type="entry name" value="N-terminal domain of ligase-like"/>
    <property type="match status" value="1"/>
</dbReference>
<feature type="domain" description="Carrier" evidence="11">
    <location>
        <begin position="2452"/>
        <end position="2529"/>
    </location>
</feature>
<dbReference type="GO" id="GO:0031177">
    <property type="term" value="F:phosphopantetheine binding"/>
    <property type="evidence" value="ECO:0007669"/>
    <property type="project" value="InterPro"/>
</dbReference>
<gene>
    <name evidence="14" type="ORF">QBC38DRAFT_514975</name>
</gene>
<feature type="active site" description="Proton acceptor; for dehydratase activity" evidence="9">
    <location>
        <position position="982"/>
    </location>
</feature>
<evidence type="ECO:0000313" key="14">
    <source>
        <dbReference type="EMBL" id="KAK4224395.1"/>
    </source>
</evidence>
<organism evidence="14 15">
    <name type="scientific">Podospora fimiseda</name>
    <dbReference type="NCBI Taxonomy" id="252190"/>
    <lineage>
        <taxon>Eukaryota</taxon>
        <taxon>Fungi</taxon>
        <taxon>Dikarya</taxon>
        <taxon>Ascomycota</taxon>
        <taxon>Pezizomycotina</taxon>
        <taxon>Sordariomycetes</taxon>
        <taxon>Sordariomycetidae</taxon>
        <taxon>Sordariales</taxon>
        <taxon>Podosporaceae</taxon>
        <taxon>Podospora</taxon>
    </lineage>
</organism>
<evidence type="ECO:0000256" key="7">
    <source>
        <dbReference type="ARBA" id="ARBA00023002"/>
    </source>
</evidence>
<dbReference type="InterPro" id="IPR016039">
    <property type="entry name" value="Thiolase-like"/>
</dbReference>
<dbReference type="InterPro" id="IPR013217">
    <property type="entry name" value="Methyltransf_12"/>
</dbReference>
<keyword evidence="5" id="KW-0808">Transferase</keyword>
<feature type="region of interest" description="Disordered" evidence="10">
    <location>
        <begin position="2560"/>
        <end position="2584"/>
    </location>
</feature>
<dbReference type="InterPro" id="IPR036291">
    <property type="entry name" value="NAD(P)-bd_dom_sf"/>
</dbReference>
<dbReference type="CDD" id="cd02440">
    <property type="entry name" value="AdoMet_MTases"/>
    <property type="match status" value="1"/>
</dbReference>
<dbReference type="InterPro" id="IPR014043">
    <property type="entry name" value="Acyl_transferase_dom"/>
</dbReference>
<dbReference type="SMART" id="SM00826">
    <property type="entry name" value="PKS_DH"/>
    <property type="match status" value="1"/>
</dbReference>
<dbReference type="SUPFAM" id="SSF51735">
    <property type="entry name" value="NAD(P)-binding Rossmann-fold domains"/>
    <property type="match status" value="2"/>
</dbReference>
<evidence type="ECO:0000256" key="3">
    <source>
        <dbReference type="ARBA" id="ARBA00022598"/>
    </source>
</evidence>
<feature type="domain" description="PKS/mFAS DH" evidence="13">
    <location>
        <begin position="950"/>
        <end position="1271"/>
    </location>
</feature>
<evidence type="ECO:0000313" key="15">
    <source>
        <dbReference type="Proteomes" id="UP001301958"/>
    </source>
</evidence>
<dbReference type="SUPFAM" id="SSF52777">
    <property type="entry name" value="CoA-dependent acyltransferases"/>
    <property type="match status" value="2"/>
</dbReference>
<dbReference type="PROSITE" id="PS50075">
    <property type="entry name" value="CARRIER"/>
    <property type="match status" value="2"/>
</dbReference>
<dbReference type="Pfam" id="PF08242">
    <property type="entry name" value="Methyltransf_12"/>
    <property type="match status" value="1"/>
</dbReference>
<keyword evidence="7" id="KW-0560">Oxidoreductase</keyword>
<dbReference type="SUPFAM" id="SSF53901">
    <property type="entry name" value="Thiolase-like"/>
    <property type="match status" value="1"/>
</dbReference>
<dbReference type="InterPro" id="IPR020806">
    <property type="entry name" value="PKS_PP-bd"/>
</dbReference>
<dbReference type="PANTHER" id="PTHR43775">
    <property type="entry name" value="FATTY ACID SYNTHASE"/>
    <property type="match status" value="1"/>
</dbReference>
<evidence type="ECO:0000256" key="5">
    <source>
        <dbReference type="ARBA" id="ARBA00022679"/>
    </source>
</evidence>
<dbReference type="InterPro" id="IPR018201">
    <property type="entry name" value="Ketoacyl_synth_AS"/>
</dbReference>
<dbReference type="SUPFAM" id="SSF47336">
    <property type="entry name" value="ACP-like"/>
    <property type="match status" value="2"/>
</dbReference>
<dbReference type="Gene3D" id="3.40.366.10">
    <property type="entry name" value="Malonyl-Coenzyme A Acyl Carrier Protein, domain 2"/>
    <property type="match status" value="1"/>
</dbReference>
<dbReference type="InterPro" id="IPR014030">
    <property type="entry name" value="Ketoacyl_synth_N"/>
</dbReference>
<reference evidence="14" key="2">
    <citation type="submission" date="2023-05" db="EMBL/GenBank/DDBJ databases">
        <authorList>
            <consortium name="Lawrence Berkeley National Laboratory"/>
            <person name="Steindorff A."/>
            <person name="Hensen N."/>
            <person name="Bonometti L."/>
            <person name="Westerberg I."/>
            <person name="Brannstrom I.O."/>
            <person name="Guillou S."/>
            <person name="Cros-Aarteil S."/>
            <person name="Calhoun S."/>
            <person name="Haridas S."/>
            <person name="Kuo A."/>
            <person name="Mondo S."/>
            <person name="Pangilinan J."/>
            <person name="Riley R."/>
            <person name="Labutti K."/>
            <person name="Andreopoulos B."/>
            <person name="Lipzen A."/>
            <person name="Chen C."/>
            <person name="Yanf M."/>
            <person name="Daum C."/>
            <person name="Ng V."/>
            <person name="Clum A."/>
            <person name="Ohm R."/>
            <person name="Martin F."/>
            <person name="Silar P."/>
            <person name="Natvig D."/>
            <person name="Lalanne C."/>
            <person name="Gautier V."/>
            <person name="Ament-Velasquez S.L."/>
            <person name="Kruys A."/>
            <person name="Hutchinson M.I."/>
            <person name="Powell A.J."/>
            <person name="Barry K."/>
            <person name="Miller A.N."/>
            <person name="Grigoriev I.V."/>
            <person name="Debuchy R."/>
            <person name="Gladieux P."/>
            <person name="Thoren M.H."/>
            <person name="Johannesson H."/>
        </authorList>
    </citation>
    <scope>NUCLEOTIDE SEQUENCE</scope>
    <source>
        <strain evidence="14">CBS 990.96</strain>
    </source>
</reference>
<evidence type="ECO:0000256" key="2">
    <source>
        <dbReference type="ARBA" id="ARBA00022553"/>
    </source>
</evidence>
<dbReference type="Pfam" id="PF07993">
    <property type="entry name" value="NAD_binding_4"/>
    <property type="match status" value="1"/>
</dbReference>
<dbReference type="EMBL" id="MU865394">
    <property type="protein sequence ID" value="KAK4224395.1"/>
    <property type="molecule type" value="Genomic_DNA"/>
</dbReference>
<feature type="region of interest" description="N-terminal hotdog fold" evidence="9">
    <location>
        <begin position="950"/>
        <end position="1093"/>
    </location>
</feature>
<dbReference type="InterPro" id="IPR042099">
    <property type="entry name" value="ANL_N_sf"/>
</dbReference>
<evidence type="ECO:0000256" key="8">
    <source>
        <dbReference type="ARBA" id="ARBA00023268"/>
    </source>
</evidence>
<dbReference type="Gene3D" id="3.30.300.30">
    <property type="match status" value="1"/>
</dbReference>
<dbReference type="SMART" id="SM00825">
    <property type="entry name" value="PKS_KS"/>
    <property type="match status" value="1"/>
</dbReference>
<dbReference type="InterPro" id="IPR050091">
    <property type="entry name" value="PKS_NRPS_Biosynth_Enz"/>
</dbReference>
<dbReference type="Pfam" id="PF14765">
    <property type="entry name" value="PS-DH"/>
    <property type="match status" value="1"/>
</dbReference>
<dbReference type="CDD" id="cd19532">
    <property type="entry name" value="C_PKS-NRPS"/>
    <property type="match status" value="1"/>
</dbReference>
<accession>A0AAN7BJG0</accession>
<dbReference type="Pfam" id="PF16197">
    <property type="entry name" value="KAsynt_C_assoc"/>
    <property type="match status" value="1"/>
</dbReference>
<dbReference type="InterPro" id="IPR049552">
    <property type="entry name" value="PKS_DH_N"/>
</dbReference>
<dbReference type="GO" id="GO:0032259">
    <property type="term" value="P:methylation"/>
    <property type="evidence" value="ECO:0007669"/>
    <property type="project" value="UniProtKB-KW"/>
</dbReference>
<keyword evidence="1" id="KW-0596">Phosphopantetheine</keyword>
<dbReference type="Gene3D" id="1.10.1200.10">
    <property type="entry name" value="ACP-like"/>
    <property type="match status" value="2"/>
</dbReference>
<dbReference type="Gene3D" id="3.40.50.720">
    <property type="entry name" value="NAD(P)-binding Rossmann-like Domain"/>
    <property type="match status" value="2"/>
</dbReference>
<dbReference type="Pfam" id="PF00109">
    <property type="entry name" value="ketoacyl-synt"/>
    <property type="match status" value="1"/>
</dbReference>
<dbReference type="InterPro" id="IPR001242">
    <property type="entry name" value="Condensation_dom"/>
</dbReference>
<feature type="compositionally biased region" description="Low complexity" evidence="10">
    <location>
        <begin position="2560"/>
        <end position="2576"/>
    </location>
</feature>
<dbReference type="GO" id="GO:0004315">
    <property type="term" value="F:3-oxoacyl-[acyl-carrier-protein] synthase activity"/>
    <property type="evidence" value="ECO:0007669"/>
    <property type="project" value="InterPro"/>
</dbReference>
<feature type="active site" description="Proton donor; for dehydratase activity" evidence="9">
    <location>
        <position position="1175"/>
    </location>
</feature>
<dbReference type="SUPFAM" id="SSF53335">
    <property type="entry name" value="S-adenosyl-L-methionine-dependent methyltransferases"/>
    <property type="match status" value="1"/>
</dbReference>
<dbReference type="PROSITE" id="PS00606">
    <property type="entry name" value="KS3_1"/>
    <property type="match status" value="1"/>
</dbReference>
<dbReference type="InterPro" id="IPR023213">
    <property type="entry name" value="CAT-like_dom_sf"/>
</dbReference>
<dbReference type="Proteomes" id="UP001301958">
    <property type="component" value="Unassembled WGS sequence"/>
</dbReference>
<dbReference type="Gene3D" id="3.30.559.30">
    <property type="entry name" value="Nonribosomal peptide synthetase, condensation domain"/>
    <property type="match status" value="1"/>
</dbReference>
<feature type="domain" description="Carrier" evidence="11">
    <location>
        <begin position="3600"/>
        <end position="3678"/>
    </location>
</feature>
<dbReference type="GO" id="GO:0004312">
    <property type="term" value="F:fatty acid synthase activity"/>
    <property type="evidence" value="ECO:0007669"/>
    <property type="project" value="TreeGrafter"/>
</dbReference>
<dbReference type="Pfam" id="PF00668">
    <property type="entry name" value="Condensation"/>
    <property type="match status" value="1"/>
</dbReference>
<evidence type="ECO:0000256" key="10">
    <source>
        <dbReference type="SAM" id="MobiDB-lite"/>
    </source>
</evidence>
<dbReference type="InterPro" id="IPR016035">
    <property type="entry name" value="Acyl_Trfase/lysoPLipase"/>
</dbReference>
<dbReference type="Pfam" id="PF00501">
    <property type="entry name" value="AMP-binding"/>
    <property type="match status" value="1"/>
</dbReference>
<dbReference type="Gene3D" id="3.40.50.150">
    <property type="entry name" value="Vaccinia Virus protein VP39"/>
    <property type="match status" value="1"/>
</dbReference>
<reference evidence="14" key="1">
    <citation type="journal article" date="2023" name="Mol. Phylogenet. Evol.">
        <title>Genome-scale phylogeny and comparative genomics of the fungal order Sordariales.</title>
        <authorList>
            <person name="Hensen N."/>
            <person name="Bonometti L."/>
            <person name="Westerberg I."/>
            <person name="Brannstrom I.O."/>
            <person name="Guillou S."/>
            <person name="Cros-Aarteil S."/>
            <person name="Calhoun S."/>
            <person name="Haridas S."/>
            <person name="Kuo A."/>
            <person name="Mondo S."/>
            <person name="Pangilinan J."/>
            <person name="Riley R."/>
            <person name="LaButti K."/>
            <person name="Andreopoulos B."/>
            <person name="Lipzen A."/>
            <person name="Chen C."/>
            <person name="Yan M."/>
            <person name="Daum C."/>
            <person name="Ng V."/>
            <person name="Clum A."/>
            <person name="Steindorff A."/>
            <person name="Ohm R.A."/>
            <person name="Martin F."/>
            <person name="Silar P."/>
            <person name="Natvig D.O."/>
            <person name="Lalanne C."/>
            <person name="Gautier V."/>
            <person name="Ament-Velasquez S.L."/>
            <person name="Kruys A."/>
            <person name="Hutchinson M.I."/>
            <person name="Powell A.J."/>
            <person name="Barry K."/>
            <person name="Miller A.N."/>
            <person name="Grigoriev I.V."/>
            <person name="Debuchy R."/>
            <person name="Gladieux P."/>
            <person name="Hiltunen Thoren M."/>
            <person name="Johannesson H."/>
        </authorList>
    </citation>
    <scope>NUCLEOTIDE SEQUENCE</scope>
    <source>
        <strain evidence="14">CBS 990.96</strain>
    </source>
</reference>
<dbReference type="SUPFAM" id="SSF55048">
    <property type="entry name" value="Probable ACP-binding domain of malonyl-CoA ACP transacylase"/>
    <property type="match status" value="1"/>
</dbReference>
<dbReference type="PANTHER" id="PTHR43775:SF20">
    <property type="entry name" value="HYBRID PKS-NRPS SYNTHETASE APDA"/>
    <property type="match status" value="1"/>
</dbReference>
<evidence type="ECO:0000259" key="11">
    <source>
        <dbReference type="PROSITE" id="PS50075"/>
    </source>
</evidence>
<dbReference type="InterPro" id="IPR036736">
    <property type="entry name" value="ACP-like_sf"/>
</dbReference>
<feature type="region of interest" description="C-terminal hotdog fold" evidence="9">
    <location>
        <begin position="1108"/>
        <end position="1271"/>
    </location>
</feature>
<dbReference type="InterPro" id="IPR042104">
    <property type="entry name" value="PKS_dehydratase_sf"/>
</dbReference>
<dbReference type="PROSITE" id="PS52004">
    <property type="entry name" value="KS3_2"/>
    <property type="match status" value="1"/>
</dbReference>
<dbReference type="SMART" id="SM00823">
    <property type="entry name" value="PKS_PP"/>
    <property type="match status" value="2"/>
</dbReference>
<dbReference type="InterPro" id="IPR013120">
    <property type="entry name" value="FAR_NAD-bd"/>
</dbReference>
<dbReference type="InterPro" id="IPR000873">
    <property type="entry name" value="AMP-dep_synth/lig_dom"/>
</dbReference>
<dbReference type="InterPro" id="IPR009081">
    <property type="entry name" value="PP-bd_ACP"/>
</dbReference>
<keyword evidence="2" id="KW-0597">Phosphoprotein</keyword>
<dbReference type="InterPro" id="IPR057326">
    <property type="entry name" value="KR_dom"/>
</dbReference>
<evidence type="ECO:0000259" key="12">
    <source>
        <dbReference type="PROSITE" id="PS52004"/>
    </source>
</evidence>